<dbReference type="PIRSF" id="PIRSF001365">
    <property type="entry name" value="DHDPS"/>
    <property type="match status" value="1"/>
</dbReference>
<dbReference type="SMART" id="SM01130">
    <property type="entry name" value="DHDPS"/>
    <property type="match status" value="1"/>
</dbReference>
<sequence length="311" mass="34239">MVNEHVFKGCIPAIMTPCNSKGEPDFDALVRKAKQLIKAGMQSVVYCGSMGDWPLLTDEQRQEGVSSLTNAGIPVIVGTGAQNTLKSSLHSKHALENGAIGLMIIPRVLSRGSSPSAQKNHFESILEAGKGLPSIIYNSPYYGFETKADLFFNLRNNYPQLVGFKEFGGAAALSYAAENITETEEELALVVGVDTQVFHGIVNCGAIGVITGIGNVLPEAVIRLYELCIEAANGSVKSRRLALELNDALKVLSTFDEGPDLVLFYKYLLKIKGEDEYNFHFYESDKLSVSQSIFAKKQFKLFNKWWQTWNQ</sequence>
<dbReference type="AlphaFoldDB" id="A0A381UFH9"/>
<dbReference type="InterPro" id="IPR002220">
    <property type="entry name" value="DapA-like"/>
</dbReference>
<dbReference type="EMBL" id="UINC01006304">
    <property type="protein sequence ID" value="SVA26734.1"/>
    <property type="molecule type" value="Genomic_DNA"/>
</dbReference>
<evidence type="ECO:0000313" key="1">
    <source>
        <dbReference type="EMBL" id="SVA26734.1"/>
    </source>
</evidence>
<dbReference type="InterPro" id="IPR013785">
    <property type="entry name" value="Aldolase_TIM"/>
</dbReference>
<dbReference type="PANTHER" id="PTHR12128:SF72">
    <property type="entry name" value="DIHYDRODIPICOLINATE SYNTHASE"/>
    <property type="match status" value="1"/>
</dbReference>
<proteinExistence type="predicted"/>
<name>A0A381UFH9_9ZZZZ</name>
<reference evidence="1" key="1">
    <citation type="submission" date="2018-05" db="EMBL/GenBank/DDBJ databases">
        <authorList>
            <person name="Lanie J.A."/>
            <person name="Ng W.-L."/>
            <person name="Kazmierczak K.M."/>
            <person name="Andrzejewski T.M."/>
            <person name="Davidsen T.M."/>
            <person name="Wayne K.J."/>
            <person name="Tettelin H."/>
            <person name="Glass J.I."/>
            <person name="Rusch D."/>
            <person name="Podicherti R."/>
            <person name="Tsui H.-C.T."/>
            <person name="Winkler M.E."/>
        </authorList>
    </citation>
    <scope>NUCLEOTIDE SEQUENCE</scope>
</reference>
<dbReference type="GO" id="GO:0008840">
    <property type="term" value="F:4-hydroxy-tetrahydrodipicolinate synthase activity"/>
    <property type="evidence" value="ECO:0007669"/>
    <property type="project" value="TreeGrafter"/>
</dbReference>
<accession>A0A381UFH9</accession>
<dbReference type="PANTHER" id="PTHR12128">
    <property type="entry name" value="DIHYDRODIPICOLINATE SYNTHASE"/>
    <property type="match status" value="1"/>
</dbReference>
<organism evidence="1">
    <name type="scientific">marine metagenome</name>
    <dbReference type="NCBI Taxonomy" id="408172"/>
    <lineage>
        <taxon>unclassified sequences</taxon>
        <taxon>metagenomes</taxon>
        <taxon>ecological metagenomes</taxon>
    </lineage>
</organism>
<dbReference type="CDD" id="cd00408">
    <property type="entry name" value="DHDPS-like"/>
    <property type="match status" value="1"/>
</dbReference>
<evidence type="ECO:0008006" key="2">
    <source>
        <dbReference type="Google" id="ProtNLM"/>
    </source>
</evidence>
<dbReference type="Gene3D" id="3.20.20.70">
    <property type="entry name" value="Aldolase class I"/>
    <property type="match status" value="1"/>
</dbReference>
<gene>
    <name evidence="1" type="ORF">METZ01_LOCUS79588</name>
</gene>
<dbReference type="SUPFAM" id="SSF51569">
    <property type="entry name" value="Aldolase"/>
    <property type="match status" value="1"/>
</dbReference>
<dbReference type="PRINTS" id="PR00146">
    <property type="entry name" value="DHPICSNTHASE"/>
</dbReference>
<dbReference type="Pfam" id="PF00701">
    <property type="entry name" value="DHDPS"/>
    <property type="match status" value="1"/>
</dbReference>
<protein>
    <recommendedName>
        <fullName evidence="2">4-hydroxy-tetrahydrodipicolinate synthase</fullName>
    </recommendedName>
</protein>